<feature type="region of interest" description="Disordered" evidence="1">
    <location>
        <begin position="484"/>
        <end position="533"/>
    </location>
</feature>
<accession>A0A1J1HT66</accession>
<proteinExistence type="predicted"/>
<feature type="transmembrane region" description="Helical" evidence="2">
    <location>
        <begin position="342"/>
        <end position="364"/>
    </location>
</feature>
<dbReference type="Proteomes" id="UP000183832">
    <property type="component" value="Unassembled WGS sequence"/>
</dbReference>
<feature type="compositionally biased region" description="Low complexity" evidence="1">
    <location>
        <begin position="439"/>
        <end position="448"/>
    </location>
</feature>
<keyword evidence="4" id="KW-1185">Reference proteome</keyword>
<feature type="non-terminal residue" evidence="3">
    <location>
        <position position="1"/>
    </location>
</feature>
<feature type="compositionally biased region" description="Basic and acidic residues" evidence="1">
    <location>
        <begin position="514"/>
        <end position="533"/>
    </location>
</feature>
<sequence length="831" mass="93730">AYLVESDIQPSEQDVPLEDFFWTGSGDGPLYVKPNPPHDHKHPNSFVRTATILATVYIDGNYESDVDPLCVFDCDKNSDERKVVESFERIPVTDRRYWLLTVVAGILSPQDFPILEEKLAKLYRIAFLRQQAKHLGIANGFHSDTNQTDPDHVTRNKRFVNKFIEPTNTSFNGSHVTFKRFEINRHVYERQVSKMRKQRRSTKWLTDSNNSKLPLQILLKDVAKNQNRTFVSNQNFMQKVFVMIHKLEKGNEIDTEKNTQHDDNLNQTEIVYSVSVGGKPVLAATAAEDMKLIDMDEVIKIMENDVFLKAEPYLKDPQATPLSPSYMNSSSTVSTYINQNPILIGLLSLALILLILLIITLLFYGHSKRKLIAESKRQQATQALVQKINVDDEIRTLCSDSVDVVSGVDNFAFDKEYEGGDKKKPPVLHFPLPPANRPSSSSSTTSDSSFYYPKRKYKLNNILNLFNENNENVNDDLETIYTKVQSASKSSKSHSKSNRRKYRSSNRVSSVENVDVHTYHGERNAFNDESFKDGQVEDELKARKEHESGKYSTAEAINKELIQRKARVASADSNSIGSFLSMVSVRSFPKCTVPEPLSRVLEPVSVTHLDHSDGDYENFKNYRTMESNDFDEVEIGQEVPIHSDGADPGIVGPVVWEMHKKGLDQSMNLLNSPLRNPHQTQSRFEGLLQGAMKLYGSSSYSNCHSALHKEESQQMPGAIKTRDMRGKSAATIRLTSRTFGLLSRSDLQETRPMTAGPTVSQQAQQIPSIKAWTSGSGSQLVRPLSAGVYHKPNLSIAVEELENSQLKQTTSASPILDAIQNELKRFSNEEK</sequence>
<name>A0A1J1HT66_9DIPT</name>
<evidence type="ECO:0000256" key="2">
    <source>
        <dbReference type="SAM" id="Phobius"/>
    </source>
</evidence>
<feature type="compositionally biased region" description="Basic residues" evidence="1">
    <location>
        <begin position="491"/>
        <end position="504"/>
    </location>
</feature>
<evidence type="ECO:0000256" key="1">
    <source>
        <dbReference type="SAM" id="MobiDB-lite"/>
    </source>
</evidence>
<gene>
    <name evidence="3" type="ORF">CLUMA_CG004927</name>
</gene>
<evidence type="ECO:0000313" key="3">
    <source>
        <dbReference type="EMBL" id="CRK91247.1"/>
    </source>
</evidence>
<dbReference type="STRING" id="568069.A0A1J1HT66"/>
<dbReference type="AlphaFoldDB" id="A0A1J1HT66"/>
<keyword evidence="2" id="KW-1133">Transmembrane helix</keyword>
<protein>
    <submittedName>
        <fullName evidence="3">CLUMA_CG004927, isoform A</fullName>
    </submittedName>
</protein>
<feature type="region of interest" description="Disordered" evidence="1">
    <location>
        <begin position="424"/>
        <end position="448"/>
    </location>
</feature>
<dbReference type="EMBL" id="CVRI01000020">
    <property type="protein sequence ID" value="CRK91247.1"/>
    <property type="molecule type" value="Genomic_DNA"/>
</dbReference>
<keyword evidence="2" id="KW-0472">Membrane</keyword>
<evidence type="ECO:0000313" key="4">
    <source>
        <dbReference type="Proteomes" id="UP000183832"/>
    </source>
</evidence>
<reference evidence="3 4" key="1">
    <citation type="submission" date="2015-04" db="EMBL/GenBank/DDBJ databases">
        <authorList>
            <person name="Syromyatnikov M.Y."/>
            <person name="Popov V.N."/>
        </authorList>
    </citation>
    <scope>NUCLEOTIDE SEQUENCE [LARGE SCALE GENOMIC DNA]</scope>
</reference>
<dbReference type="OrthoDB" id="6624682at2759"/>
<organism evidence="3 4">
    <name type="scientific">Clunio marinus</name>
    <dbReference type="NCBI Taxonomy" id="568069"/>
    <lineage>
        <taxon>Eukaryota</taxon>
        <taxon>Metazoa</taxon>
        <taxon>Ecdysozoa</taxon>
        <taxon>Arthropoda</taxon>
        <taxon>Hexapoda</taxon>
        <taxon>Insecta</taxon>
        <taxon>Pterygota</taxon>
        <taxon>Neoptera</taxon>
        <taxon>Endopterygota</taxon>
        <taxon>Diptera</taxon>
        <taxon>Nematocera</taxon>
        <taxon>Chironomoidea</taxon>
        <taxon>Chironomidae</taxon>
        <taxon>Clunio</taxon>
    </lineage>
</organism>
<keyword evidence="2" id="KW-0812">Transmembrane</keyword>